<evidence type="ECO:0000313" key="2">
    <source>
        <dbReference type="EMBL" id="KAL2860003.1"/>
    </source>
</evidence>
<name>A0ABR4L678_9EURO</name>
<dbReference type="Proteomes" id="UP001610432">
    <property type="component" value="Unassembled WGS sequence"/>
</dbReference>
<gene>
    <name evidence="2" type="ORF">BJX67DRAFT_335087</name>
</gene>
<evidence type="ECO:0000313" key="3">
    <source>
        <dbReference type="Proteomes" id="UP001610432"/>
    </source>
</evidence>
<protein>
    <submittedName>
        <fullName evidence="2">Uncharacterized protein</fullName>
    </submittedName>
</protein>
<feature type="compositionally biased region" description="Acidic residues" evidence="1">
    <location>
        <begin position="170"/>
        <end position="191"/>
    </location>
</feature>
<feature type="region of interest" description="Disordered" evidence="1">
    <location>
        <begin position="166"/>
        <end position="230"/>
    </location>
</feature>
<proteinExistence type="predicted"/>
<reference evidence="2 3" key="1">
    <citation type="submission" date="2024-07" db="EMBL/GenBank/DDBJ databases">
        <title>Section-level genome sequencing and comparative genomics of Aspergillus sections Usti and Cavernicolus.</title>
        <authorList>
            <consortium name="Lawrence Berkeley National Laboratory"/>
            <person name="Nybo J.L."/>
            <person name="Vesth T.C."/>
            <person name="Theobald S."/>
            <person name="Frisvad J.C."/>
            <person name="Larsen T.O."/>
            <person name="Kjaerboelling I."/>
            <person name="Rothschild-Mancinelli K."/>
            <person name="Lyhne E.K."/>
            <person name="Kogle M.E."/>
            <person name="Barry K."/>
            <person name="Clum A."/>
            <person name="Na H."/>
            <person name="Ledsgaard L."/>
            <person name="Lin J."/>
            <person name="Lipzen A."/>
            <person name="Kuo A."/>
            <person name="Riley R."/>
            <person name="Mondo S."/>
            <person name="Labutti K."/>
            <person name="Haridas S."/>
            <person name="Pangalinan J."/>
            <person name="Salamov A.A."/>
            <person name="Simmons B.A."/>
            <person name="Magnuson J.K."/>
            <person name="Chen J."/>
            <person name="Drula E."/>
            <person name="Henrissat B."/>
            <person name="Wiebenga A."/>
            <person name="Lubbers R.J."/>
            <person name="Gomes A.C."/>
            <person name="Macurrencykelacurrency M.R."/>
            <person name="Stajich J."/>
            <person name="Grigoriev I.V."/>
            <person name="Mortensen U.H."/>
            <person name="De Vries R.P."/>
            <person name="Baker S.E."/>
            <person name="Andersen M.R."/>
        </authorList>
    </citation>
    <scope>NUCLEOTIDE SEQUENCE [LARGE SCALE GENOMIC DNA]</scope>
    <source>
        <strain evidence="2 3">CBS 449.75</strain>
    </source>
</reference>
<feature type="compositionally biased region" description="Polar residues" evidence="1">
    <location>
        <begin position="214"/>
        <end position="230"/>
    </location>
</feature>
<organism evidence="2 3">
    <name type="scientific">Aspergillus lucknowensis</name>
    <dbReference type="NCBI Taxonomy" id="176173"/>
    <lineage>
        <taxon>Eukaryota</taxon>
        <taxon>Fungi</taxon>
        <taxon>Dikarya</taxon>
        <taxon>Ascomycota</taxon>
        <taxon>Pezizomycotina</taxon>
        <taxon>Eurotiomycetes</taxon>
        <taxon>Eurotiomycetidae</taxon>
        <taxon>Eurotiales</taxon>
        <taxon>Aspergillaceae</taxon>
        <taxon>Aspergillus</taxon>
        <taxon>Aspergillus subgen. Nidulantes</taxon>
    </lineage>
</organism>
<dbReference type="GeneID" id="98142648"/>
<dbReference type="EMBL" id="JBFXLQ010000091">
    <property type="protein sequence ID" value="KAL2860003.1"/>
    <property type="molecule type" value="Genomic_DNA"/>
</dbReference>
<comment type="caution">
    <text evidence="2">The sequence shown here is derived from an EMBL/GenBank/DDBJ whole genome shotgun (WGS) entry which is preliminary data.</text>
</comment>
<accession>A0ABR4L678</accession>
<keyword evidence="3" id="KW-1185">Reference proteome</keyword>
<dbReference type="RefSeq" id="XP_070880559.1">
    <property type="nucleotide sequence ID" value="XM_071027576.1"/>
</dbReference>
<evidence type="ECO:0000256" key="1">
    <source>
        <dbReference type="SAM" id="MobiDB-lite"/>
    </source>
</evidence>
<sequence>MFQCDGDISTFSTLRGYVGVLESIDEYKLLILPQSTFTAVTSNYFYNSIQNMKATVSSELLFYREQTRANLQFLFGEEVDVLTCTVRGGYNAIAYIKEVRVQVLQASGSSTVKVLEKLHDMSGRRVEAYLAEYTQMRCEDLPACNIYLPRESVATAMVDQFMHSAKTEEAETDDNNDDEGVLPPDEEDNPGLEENYQGLRKDEQGELVQEGTDKTQYSLPRNKGQQLTCL</sequence>